<dbReference type="GO" id="GO:0004519">
    <property type="term" value="F:endonuclease activity"/>
    <property type="evidence" value="ECO:0007669"/>
    <property type="project" value="UniProtKB-KW"/>
</dbReference>
<evidence type="ECO:0000313" key="3">
    <source>
        <dbReference type="Proteomes" id="UP000527143"/>
    </source>
</evidence>
<dbReference type="Gene3D" id="3.90.1570.10">
    <property type="entry name" value="tt1808, chain A"/>
    <property type="match status" value="1"/>
</dbReference>
<accession>A0A840YIC0</accession>
<name>A0A840YIC0_9SPHN</name>
<keyword evidence="2" id="KW-0378">Hydrolase</keyword>
<dbReference type="Pfam" id="PF05685">
    <property type="entry name" value="Uma2"/>
    <property type="match status" value="1"/>
</dbReference>
<keyword evidence="3" id="KW-1185">Reference proteome</keyword>
<dbReference type="PANTHER" id="PTHR36558:SF1">
    <property type="entry name" value="RESTRICTION ENDONUCLEASE DOMAIN-CONTAINING PROTEIN-RELATED"/>
    <property type="match status" value="1"/>
</dbReference>
<dbReference type="Proteomes" id="UP000527143">
    <property type="component" value="Unassembled WGS sequence"/>
</dbReference>
<dbReference type="PANTHER" id="PTHR36558">
    <property type="entry name" value="GLR1098 PROTEIN"/>
    <property type="match status" value="1"/>
</dbReference>
<dbReference type="InterPro" id="IPR011335">
    <property type="entry name" value="Restrct_endonuc-II-like"/>
</dbReference>
<dbReference type="EMBL" id="JACIJF010000004">
    <property type="protein sequence ID" value="MBB5710608.1"/>
    <property type="molecule type" value="Genomic_DNA"/>
</dbReference>
<evidence type="ECO:0000313" key="2">
    <source>
        <dbReference type="EMBL" id="MBB5710608.1"/>
    </source>
</evidence>
<reference evidence="2 3" key="1">
    <citation type="submission" date="2020-08" db="EMBL/GenBank/DDBJ databases">
        <title>Genomic Encyclopedia of Type Strains, Phase IV (KMG-IV): sequencing the most valuable type-strain genomes for metagenomic binning, comparative biology and taxonomic classification.</title>
        <authorList>
            <person name="Goeker M."/>
        </authorList>
    </citation>
    <scope>NUCLEOTIDE SEQUENCE [LARGE SCALE GENOMIC DNA]</scope>
    <source>
        <strain evidence="2 3">DSM 26736</strain>
    </source>
</reference>
<keyword evidence="2" id="KW-0255">Endonuclease</keyword>
<dbReference type="InterPro" id="IPR008538">
    <property type="entry name" value="Uma2"/>
</dbReference>
<feature type="domain" description="Putative restriction endonuclease" evidence="1">
    <location>
        <begin position="2"/>
        <end position="106"/>
    </location>
</feature>
<dbReference type="CDD" id="cd06260">
    <property type="entry name" value="DUF820-like"/>
    <property type="match status" value="1"/>
</dbReference>
<dbReference type="InterPro" id="IPR012296">
    <property type="entry name" value="Nuclease_put_TT1808"/>
</dbReference>
<organism evidence="2 3">
    <name type="scientific">Sphingomonas xinjiangensis</name>
    <dbReference type="NCBI Taxonomy" id="643568"/>
    <lineage>
        <taxon>Bacteria</taxon>
        <taxon>Pseudomonadati</taxon>
        <taxon>Pseudomonadota</taxon>
        <taxon>Alphaproteobacteria</taxon>
        <taxon>Sphingomonadales</taxon>
        <taxon>Sphingomonadaceae</taxon>
        <taxon>Sphingomonas</taxon>
    </lineage>
</organism>
<dbReference type="SUPFAM" id="SSF52980">
    <property type="entry name" value="Restriction endonuclease-like"/>
    <property type="match status" value="1"/>
</dbReference>
<keyword evidence="2" id="KW-0540">Nuclease</keyword>
<proteinExistence type="predicted"/>
<gene>
    <name evidence="2" type="ORF">FHT02_001839</name>
</gene>
<protein>
    <submittedName>
        <fullName evidence="2">Uma2 family endonuclease</fullName>
    </submittedName>
</protein>
<evidence type="ECO:0000259" key="1">
    <source>
        <dbReference type="Pfam" id="PF05685"/>
    </source>
</evidence>
<sequence length="110" mass="12157">MQGNIFFALRQRLRGTGCAPFNSDIAVRTHDGSIRYPDVAVYGGRGEADDEQKAFDDPRVVFEILSAGTARTDLRVKLPEYQLLASVDTIVFVDIASERLRVVQRTGPGD</sequence>
<comment type="caution">
    <text evidence="2">The sequence shown here is derived from an EMBL/GenBank/DDBJ whole genome shotgun (WGS) entry which is preliminary data.</text>
</comment>
<dbReference type="AlphaFoldDB" id="A0A840YIC0"/>